<accession>A0A7W8KIX5</accession>
<feature type="chain" id="PRO_5031155290" description="Phospholipase D-like domain-containing protein" evidence="1">
    <location>
        <begin position="19"/>
        <end position="167"/>
    </location>
</feature>
<dbReference type="AlphaFoldDB" id="A0A7W8KIX5"/>
<evidence type="ECO:0000313" key="5">
    <source>
        <dbReference type="Proteomes" id="UP000619376"/>
    </source>
</evidence>
<reference evidence="3 4" key="3">
    <citation type="submission" date="2020-08" db="EMBL/GenBank/DDBJ databases">
        <title>Genomic Encyclopedia of Type Strains, Phase IV (KMG-IV): sequencing the most valuable type-strain genomes for metagenomic binning, comparative biology and taxonomic classification.</title>
        <authorList>
            <person name="Goeker M."/>
        </authorList>
    </citation>
    <scope>NUCLEOTIDE SEQUENCE [LARGE SCALE GENOMIC DNA]</scope>
    <source>
        <strain evidence="3 4">DSM 27521</strain>
    </source>
</reference>
<protein>
    <recommendedName>
        <fullName evidence="6">Phospholipase D-like domain-containing protein</fullName>
    </recommendedName>
</protein>
<reference evidence="2" key="1">
    <citation type="journal article" date="2014" name="Int. J. Syst. Evol. Microbiol.">
        <title>Complete genome of a new Firmicutes species belonging to the dominant human colonic microbiota ('Ruminococcus bicirculans') reveals two chromosomes and a selective capacity to utilize plant glucans.</title>
        <authorList>
            <consortium name="NISC Comparative Sequencing Program"/>
            <person name="Wegmann U."/>
            <person name="Louis P."/>
            <person name="Goesmann A."/>
            <person name="Henrissat B."/>
            <person name="Duncan S.H."/>
            <person name="Flint H.J."/>
        </authorList>
    </citation>
    <scope>NUCLEOTIDE SEQUENCE</scope>
    <source>
        <strain evidence="2">CGMCC 1.18437</strain>
    </source>
</reference>
<dbReference type="SUPFAM" id="SSF56024">
    <property type="entry name" value="Phospholipase D/nuclease"/>
    <property type="match status" value="1"/>
</dbReference>
<organism evidence="3 4">
    <name type="scientific">Deinococcus metalli</name>
    <dbReference type="NCBI Taxonomy" id="1141878"/>
    <lineage>
        <taxon>Bacteria</taxon>
        <taxon>Thermotogati</taxon>
        <taxon>Deinococcota</taxon>
        <taxon>Deinococci</taxon>
        <taxon>Deinococcales</taxon>
        <taxon>Deinococcaceae</taxon>
        <taxon>Deinococcus</taxon>
    </lineage>
</organism>
<keyword evidence="1" id="KW-0732">Signal</keyword>
<reference evidence="5" key="2">
    <citation type="journal article" date="2019" name="Int. J. Syst. Evol. Microbiol.">
        <title>The Global Catalogue of Microorganisms (GCM) 10K type strain sequencing project: providing services to taxonomists for standard genome sequencing and annotation.</title>
        <authorList>
            <consortium name="The Broad Institute Genomics Platform"/>
            <consortium name="The Broad Institute Genome Sequencing Center for Infectious Disease"/>
            <person name="Wu L."/>
            <person name="Ma J."/>
        </authorList>
    </citation>
    <scope>NUCLEOTIDE SEQUENCE [LARGE SCALE GENOMIC DNA]</scope>
    <source>
        <strain evidence="5">CGMCC 1.18437</strain>
    </source>
</reference>
<evidence type="ECO:0000256" key="1">
    <source>
        <dbReference type="SAM" id="SignalP"/>
    </source>
</evidence>
<gene>
    <name evidence="2" type="ORF">GCM10017781_40500</name>
    <name evidence="3" type="ORF">HNQ07_004257</name>
</gene>
<feature type="signal peptide" evidence="1">
    <location>
        <begin position="1"/>
        <end position="18"/>
    </location>
</feature>
<comment type="caution">
    <text evidence="3">The sequence shown here is derived from an EMBL/GenBank/DDBJ whole genome shotgun (WGS) entry which is preliminary data.</text>
</comment>
<evidence type="ECO:0000313" key="3">
    <source>
        <dbReference type="EMBL" id="MBB5378750.1"/>
    </source>
</evidence>
<dbReference type="EMBL" id="JACHFK010000015">
    <property type="protein sequence ID" value="MBB5378750.1"/>
    <property type="molecule type" value="Genomic_DNA"/>
</dbReference>
<keyword evidence="5" id="KW-1185">Reference proteome</keyword>
<evidence type="ECO:0000313" key="2">
    <source>
        <dbReference type="EMBL" id="GHF60245.1"/>
    </source>
</evidence>
<dbReference type="Proteomes" id="UP000539473">
    <property type="component" value="Unassembled WGS sequence"/>
</dbReference>
<sequence length="167" mass="17815">MKKGLALLLTLAAGSAVAQEGRPVPYGKFLNLIGTAQRRVLVYVPYLNDPQMANALRAAVVDSGRRVRVVVLTVPFFAAKEDSLTNSLALTGAGVVEAQVASTTAYVLVDDNLFTSAQLGRAANVADLRVLPRTASNTFLTWFMGALGDGRTVTDYEAFLRIGGRLK</sequence>
<dbReference type="EMBL" id="BNAJ01000014">
    <property type="protein sequence ID" value="GHF60245.1"/>
    <property type="molecule type" value="Genomic_DNA"/>
</dbReference>
<reference evidence="2" key="4">
    <citation type="submission" date="2024-05" db="EMBL/GenBank/DDBJ databases">
        <authorList>
            <person name="Sun Q."/>
            <person name="Zhou Y."/>
        </authorList>
    </citation>
    <scope>NUCLEOTIDE SEQUENCE</scope>
    <source>
        <strain evidence="2">CGMCC 1.18437</strain>
    </source>
</reference>
<proteinExistence type="predicted"/>
<dbReference type="RefSeq" id="WP_184115494.1">
    <property type="nucleotide sequence ID" value="NZ_BNAJ01000014.1"/>
</dbReference>
<name>A0A7W8KIX5_9DEIO</name>
<evidence type="ECO:0008006" key="6">
    <source>
        <dbReference type="Google" id="ProtNLM"/>
    </source>
</evidence>
<dbReference type="Gene3D" id="3.30.870.10">
    <property type="entry name" value="Endonuclease Chain A"/>
    <property type="match status" value="1"/>
</dbReference>
<evidence type="ECO:0000313" key="4">
    <source>
        <dbReference type="Proteomes" id="UP000539473"/>
    </source>
</evidence>
<dbReference type="Proteomes" id="UP000619376">
    <property type="component" value="Unassembled WGS sequence"/>
</dbReference>